<evidence type="ECO:0000256" key="10">
    <source>
        <dbReference type="ARBA" id="ARBA00022840"/>
    </source>
</evidence>
<evidence type="ECO:0000256" key="9">
    <source>
        <dbReference type="ARBA" id="ARBA00022806"/>
    </source>
</evidence>
<evidence type="ECO:0000256" key="7">
    <source>
        <dbReference type="ARBA" id="ARBA00022741"/>
    </source>
</evidence>
<evidence type="ECO:0000259" key="18">
    <source>
        <dbReference type="PROSITE" id="PS51192"/>
    </source>
</evidence>
<evidence type="ECO:0000256" key="8">
    <source>
        <dbReference type="ARBA" id="ARBA00022801"/>
    </source>
</evidence>
<evidence type="ECO:0000256" key="5">
    <source>
        <dbReference type="ARBA" id="ARBA00018730"/>
    </source>
</evidence>
<dbReference type="Pfam" id="PF16420">
    <property type="entry name" value="ATG7_N"/>
    <property type="match status" value="1"/>
</dbReference>
<dbReference type="SMART" id="SM00490">
    <property type="entry name" value="HELICc"/>
    <property type="match status" value="1"/>
</dbReference>
<dbReference type="SMART" id="SM00847">
    <property type="entry name" value="HA2"/>
    <property type="match status" value="1"/>
</dbReference>
<keyword evidence="9" id="KW-0347">Helicase</keyword>
<dbReference type="EMBL" id="KL363279">
    <property type="protein sequence ID" value="KFD49048.1"/>
    <property type="molecule type" value="Genomic_DNA"/>
</dbReference>
<dbReference type="PROSITE" id="PS51192">
    <property type="entry name" value="HELICASE_ATP_BIND_1"/>
    <property type="match status" value="1"/>
</dbReference>
<dbReference type="PANTHER" id="PTHR18934">
    <property type="entry name" value="ATP-DEPENDENT RNA HELICASE"/>
    <property type="match status" value="1"/>
</dbReference>
<keyword evidence="21" id="KW-1185">Reference proteome</keyword>
<dbReference type="InterPro" id="IPR032197">
    <property type="entry name" value="Atg7_N"/>
</dbReference>
<dbReference type="Pfam" id="PF21010">
    <property type="entry name" value="HA2_C"/>
    <property type="match status" value="1"/>
</dbReference>
<reference evidence="20 21" key="1">
    <citation type="journal article" date="2014" name="Nat. Genet.">
        <title>Genome and transcriptome of the porcine whipworm Trichuris suis.</title>
        <authorList>
            <person name="Jex A.R."/>
            <person name="Nejsum P."/>
            <person name="Schwarz E.M."/>
            <person name="Hu L."/>
            <person name="Young N.D."/>
            <person name="Hall R.S."/>
            <person name="Korhonen P.K."/>
            <person name="Liao S."/>
            <person name="Thamsborg S."/>
            <person name="Xia J."/>
            <person name="Xu P."/>
            <person name="Wang S."/>
            <person name="Scheerlinck J.P."/>
            <person name="Hofmann A."/>
            <person name="Sternberg P.W."/>
            <person name="Wang J."/>
            <person name="Gasser R.B."/>
        </authorList>
    </citation>
    <scope>NUCLEOTIDE SEQUENCE [LARGE SCALE GENOMIC DNA]</scope>
    <source>
        <strain evidence="20">DCEP-RM93M</strain>
    </source>
</reference>
<dbReference type="FunFam" id="3.40.50.300:FF:000578">
    <property type="entry name" value="probable ATP-dependent RNA helicase DHX35"/>
    <property type="match status" value="1"/>
</dbReference>
<evidence type="ECO:0000256" key="1">
    <source>
        <dbReference type="ARBA" id="ARBA00008792"/>
    </source>
</evidence>
<dbReference type="GO" id="GO:0006914">
    <property type="term" value="P:autophagy"/>
    <property type="evidence" value="ECO:0007669"/>
    <property type="project" value="UniProtKB-KW"/>
</dbReference>
<dbReference type="SUPFAM" id="SSF69572">
    <property type="entry name" value="Activating enzymes of the ubiquitin-like proteins"/>
    <property type="match status" value="1"/>
</dbReference>
<dbReference type="GO" id="GO:0003723">
    <property type="term" value="F:RNA binding"/>
    <property type="evidence" value="ECO:0007669"/>
    <property type="project" value="TreeGrafter"/>
</dbReference>
<keyword evidence="12" id="KW-0072">Autophagy</keyword>
<evidence type="ECO:0000256" key="14">
    <source>
        <dbReference type="ARBA" id="ARBA00030242"/>
    </source>
</evidence>
<dbReference type="GO" id="GO:0015031">
    <property type="term" value="P:protein transport"/>
    <property type="evidence" value="ECO:0007669"/>
    <property type="project" value="UniProtKB-KW"/>
</dbReference>
<dbReference type="Pfam" id="PF00271">
    <property type="entry name" value="Helicase_C"/>
    <property type="match status" value="1"/>
</dbReference>
<dbReference type="InterPro" id="IPR007502">
    <property type="entry name" value="Helicase-assoc_dom"/>
</dbReference>
<dbReference type="Proteomes" id="UP000030764">
    <property type="component" value="Unassembled WGS sequence"/>
</dbReference>
<dbReference type="FunFam" id="3.40.50.720:FF:000243">
    <property type="entry name" value="Ubiquitin-like modifier-activating enzyme ATG7"/>
    <property type="match status" value="1"/>
</dbReference>
<dbReference type="GO" id="GO:0003724">
    <property type="term" value="F:RNA helicase activity"/>
    <property type="evidence" value="ECO:0007669"/>
    <property type="project" value="UniProtKB-EC"/>
</dbReference>
<comment type="similarity">
    <text evidence="1">Belongs to the DEAD box helicase family. DEAH subfamily.</text>
</comment>
<evidence type="ECO:0000256" key="2">
    <source>
        <dbReference type="ARBA" id="ARBA00010931"/>
    </source>
</evidence>
<dbReference type="SUPFAM" id="SSF52540">
    <property type="entry name" value="P-loop containing nucleoside triphosphate hydrolases"/>
    <property type="match status" value="1"/>
</dbReference>
<keyword evidence="8" id="KW-0378">Hydrolase</keyword>
<dbReference type="InterPro" id="IPR035985">
    <property type="entry name" value="Ubiquitin-activating_enz"/>
</dbReference>
<dbReference type="GO" id="GO:0071013">
    <property type="term" value="C:catalytic step 2 spliceosome"/>
    <property type="evidence" value="ECO:0007669"/>
    <property type="project" value="TreeGrafter"/>
</dbReference>
<name>A0A085LVQ2_9BILA</name>
<keyword evidence="10" id="KW-0067">ATP-binding</keyword>
<dbReference type="InterPro" id="IPR027417">
    <property type="entry name" value="P-loop_NTPase"/>
</dbReference>
<dbReference type="Gene3D" id="3.40.140.100">
    <property type="entry name" value="Ubiquitin-like modifier-activating enzyme ATG7 C-terminal domain"/>
    <property type="match status" value="1"/>
</dbReference>
<evidence type="ECO:0000256" key="12">
    <source>
        <dbReference type="ARBA" id="ARBA00023006"/>
    </source>
</evidence>
<evidence type="ECO:0000256" key="17">
    <source>
        <dbReference type="PIRSR" id="PIRSR606285-1"/>
    </source>
</evidence>
<evidence type="ECO:0000256" key="6">
    <source>
        <dbReference type="ARBA" id="ARBA00022448"/>
    </source>
</evidence>
<evidence type="ECO:0000256" key="4">
    <source>
        <dbReference type="ARBA" id="ARBA00017647"/>
    </source>
</evidence>
<dbReference type="NCBIfam" id="TIGR01381">
    <property type="entry name" value="E1_like_apg7"/>
    <property type="match status" value="1"/>
</dbReference>
<dbReference type="EC" id="3.6.4.13" evidence="3"/>
<dbReference type="InterPro" id="IPR042522">
    <property type="entry name" value="Atg7_N_1"/>
</dbReference>
<proteinExistence type="inferred from homology"/>
<evidence type="ECO:0000313" key="20">
    <source>
        <dbReference type="EMBL" id="KFD49048.1"/>
    </source>
</evidence>
<feature type="active site" description="Glycyl thioester intermediate" evidence="17">
    <location>
        <position position="556"/>
    </location>
</feature>
<dbReference type="GO" id="GO:0005524">
    <property type="term" value="F:ATP binding"/>
    <property type="evidence" value="ECO:0007669"/>
    <property type="project" value="UniProtKB-KW"/>
</dbReference>
<dbReference type="SMART" id="SM00487">
    <property type="entry name" value="DEXDc"/>
    <property type="match status" value="1"/>
</dbReference>
<sequence length="1421" mass="160576">MVSTFQSNLVAVAGFRSYIDNSFWYTATKRKVEEWKLDGTALPLFGYYTNTDAPGLPPRLTIDFESLEADRNLPPNHYAAVGKLLLFNSLEAFRAFDLSGHLKKAALDIWADMKDGTWLKKPCLLYRFQLFAHIDPKKYVYHFIVGHPVVQYPAPLTTVRPIQRIGEFFDEQAVKVVCQLCQEQSANSINHFILEQTDDASRPFAVLSFGDPRAKHLDISKLIVVYCDPSTDLWTPGWPLRNLMAAWATFRPDATSVRILCWRLRHFNGGLNYSHSLVLHLSCTAPSTPDDLLVRFLPGLERNAEGSISVQRLNLSTSLDPSRLSENATKLNLNLMRWRVMPELDLETIFGTSCLLFGSGTLGCNISRCLGSWGIRKITLVDNGRVSYSNPARQSLFTVQDCIDGGKWKHEAAAAALKQIFPAMEVHSYGYTVPMPGHIIEECDEAKTVKDVEKLENLVKEHDVIFLLMDTREGRWLPTLLSTYHSKLAFTVAVGFDSYLILRHGVGWNQQHQSISGQCRQSSVTKISGNELACYFCCDVTAPGNSVLHRTLDQQCTVTRPGVSMLAAAVAVELMASCLQHPLKGMASAEISGSDAHATCLGAVPHQVRGYLSRYEQVSLAVERFSSCVACSVPVLKEYRKRGGAFVIDVCNAPVQLESITANMSREDEKFIAPTPVHLLNKLPLGEERLPKEDECIEMNPGFIYSTMFAAFSLEQQRVRLPIYKVFEFGRSIIVLFPQYRNAILYLLEKYQTLVLLGETGCGKSTQVPQYLLEAGWTHQGKICVSEPRRVAAVTLASRVAEERGTMFGQEVGYVVRFDDFTKRESTKIKYVTDGILVREIMRNPLLTEYSVIMVDEAHERNVNTDILLGLLRKVLAKRTELRLLVSSATLDAVEFRRFFNFNATDDPALDTATIMSVEGRSFPIDIYYTKGSVPNYVNASVKAAIRIHRCEPSGGDILIFLTGEDEVNTCCNLLKEESKTLGDCDKLWIVPIYGAMPFKEQIKVFDSCPVGTRKVVVATNIAEASVTVPGIVYVIDCGFVKLRAVHPQTGIESLVVVPISKASAEQRAGRAGRVRYGKAYRLYPGNWTNSIWNGLFSLRNTALFLESEFEKLRLFTVPEIQRTNLAPALLQLKSLGVDNVLKFHYISQPPSFSMIRGLELLRALGAIDDNGELTRPLGYQIAELPLPPMHAKALLMSGKLECSEEMLSIIAMMQIQNVFLTPVGQKHRAEIMKRQFSTEEGDHLTMLNVFTCFNERGRDIRWCKDHYVNYRGLCRAAEIRQQLLNFLKRFKVPLLSCRGRLDSEDRIRQSLVYGFFSNAAKLHHDGTYHTIREDFTLKIYKGSAIMYRKEYPKWVIFTEVLQDCMRDISVIDSEWLYELVPEYYEYGTVRVPPFKLNYCHYLFQARERALKRKKEDSDEE</sequence>
<dbReference type="InterPro" id="IPR002464">
    <property type="entry name" value="DNA/RNA_helicase_DEAH_CS"/>
</dbReference>
<dbReference type="Gene3D" id="3.40.50.300">
    <property type="entry name" value="P-loop containing nucleotide triphosphate hydrolases"/>
    <property type="match status" value="2"/>
</dbReference>
<evidence type="ECO:0000256" key="16">
    <source>
        <dbReference type="ARBA" id="ARBA00047984"/>
    </source>
</evidence>
<evidence type="ECO:0000256" key="3">
    <source>
        <dbReference type="ARBA" id="ARBA00012552"/>
    </source>
</evidence>
<dbReference type="InterPro" id="IPR048333">
    <property type="entry name" value="HA2_WH"/>
</dbReference>
<gene>
    <name evidence="20" type="ORF">M513_10096</name>
</gene>
<dbReference type="CDD" id="cd18791">
    <property type="entry name" value="SF2_C_RHA"/>
    <property type="match status" value="1"/>
</dbReference>
<dbReference type="PROSITE" id="PS00690">
    <property type="entry name" value="DEAH_ATP_HELICASE"/>
    <property type="match status" value="1"/>
</dbReference>
<dbReference type="Pfam" id="PF00899">
    <property type="entry name" value="ThiF"/>
    <property type="match status" value="1"/>
</dbReference>
<dbReference type="InterPro" id="IPR042523">
    <property type="entry name" value="Atg7_N_2"/>
</dbReference>
<evidence type="ECO:0000313" key="21">
    <source>
        <dbReference type="Proteomes" id="UP000030764"/>
    </source>
</evidence>
<dbReference type="InterPro" id="IPR000594">
    <property type="entry name" value="ThiF_NAD_FAD-bd"/>
</dbReference>
<dbReference type="Gene3D" id="3.40.140.70">
    <property type="entry name" value="Ubiquitin-like modifier-activating enzyme ATG7 N-terminal domain"/>
    <property type="match status" value="1"/>
</dbReference>
<dbReference type="Gene3D" id="3.40.50.720">
    <property type="entry name" value="NAD(P)-binding Rossmann-like Domain"/>
    <property type="match status" value="1"/>
</dbReference>
<accession>A0A085LVQ2</accession>
<dbReference type="PANTHER" id="PTHR18934:SF136">
    <property type="entry name" value="ATP-DEPENDENT RNA HELICASE DHX35-RELATED"/>
    <property type="match status" value="1"/>
</dbReference>
<dbReference type="FunFam" id="3.40.50.300:FF:000145">
    <property type="entry name" value="probable ATP-dependent RNA helicase DHX40"/>
    <property type="match status" value="1"/>
</dbReference>
<keyword evidence="11" id="KW-0653">Protein transport</keyword>
<comment type="catalytic activity">
    <reaction evidence="16">
        <text>ATP + H2O = ADP + phosphate + H(+)</text>
        <dbReference type="Rhea" id="RHEA:13065"/>
        <dbReference type="ChEBI" id="CHEBI:15377"/>
        <dbReference type="ChEBI" id="CHEBI:15378"/>
        <dbReference type="ChEBI" id="CHEBI:30616"/>
        <dbReference type="ChEBI" id="CHEBI:43474"/>
        <dbReference type="ChEBI" id="CHEBI:456216"/>
        <dbReference type="EC" id="3.6.4.13"/>
    </reaction>
</comment>
<dbReference type="PROSITE" id="PS51194">
    <property type="entry name" value="HELICASE_CTER"/>
    <property type="match status" value="1"/>
</dbReference>
<comment type="similarity">
    <text evidence="2">Belongs to the ATG7 family.</text>
</comment>
<dbReference type="Pfam" id="PF04408">
    <property type="entry name" value="WHD_HA2"/>
    <property type="match status" value="1"/>
</dbReference>
<keyword evidence="7" id="KW-0547">Nucleotide-binding</keyword>
<dbReference type="InterPro" id="IPR001650">
    <property type="entry name" value="Helicase_C-like"/>
</dbReference>
<dbReference type="InterPro" id="IPR006285">
    <property type="entry name" value="Atg7"/>
</dbReference>
<dbReference type="GO" id="GO:0008641">
    <property type="term" value="F:ubiquitin-like modifier activating enzyme activity"/>
    <property type="evidence" value="ECO:0007669"/>
    <property type="project" value="InterPro"/>
</dbReference>
<dbReference type="Gene3D" id="1.20.120.1080">
    <property type="match status" value="1"/>
</dbReference>
<evidence type="ECO:0000259" key="19">
    <source>
        <dbReference type="PROSITE" id="PS51194"/>
    </source>
</evidence>
<dbReference type="GO" id="GO:0016787">
    <property type="term" value="F:hydrolase activity"/>
    <property type="evidence" value="ECO:0007669"/>
    <property type="project" value="UniProtKB-KW"/>
</dbReference>
<evidence type="ECO:0000256" key="11">
    <source>
        <dbReference type="ARBA" id="ARBA00022927"/>
    </source>
</evidence>
<feature type="domain" description="Helicase C-terminal" evidence="19">
    <location>
        <begin position="941"/>
        <end position="1137"/>
    </location>
</feature>
<feature type="domain" description="Helicase ATP-binding" evidence="18">
    <location>
        <begin position="745"/>
        <end position="909"/>
    </location>
</feature>
<protein>
    <recommendedName>
        <fullName evidence="4">Ubiquitin-like modifier-activating enzyme ATG7</fullName>
        <ecNumber evidence="3">3.6.4.13</ecNumber>
    </recommendedName>
    <alternativeName>
        <fullName evidence="13 15">ATG12-activating enzyme E1 ATG7</fullName>
    </alternativeName>
    <alternativeName>
        <fullName evidence="14">Autophagy-related protein 7</fullName>
    </alternativeName>
    <alternativeName>
        <fullName evidence="5">Ubiquitin-like modifier-activating enzyme atg7</fullName>
    </alternativeName>
</protein>
<dbReference type="GO" id="GO:0005737">
    <property type="term" value="C:cytoplasm"/>
    <property type="evidence" value="ECO:0007669"/>
    <property type="project" value="InterPro"/>
</dbReference>
<evidence type="ECO:0000256" key="13">
    <source>
        <dbReference type="ARBA" id="ARBA00029897"/>
    </source>
</evidence>
<keyword evidence="6" id="KW-0813">Transport</keyword>
<organism evidence="20 21">
    <name type="scientific">Trichuris suis</name>
    <name type="common">pig whipworm</name>
    <dbReference type="NCBI Taxonomy" id="68888"/>
    <lineage>
        <taxon>Eukaryota</taxon>
        <taxon>Metazoa</taxon>
        <taxon>Ecdysozoa</taxon>
        <taxon>Nematoda</taxon>
        <taxon>Enoplea</taxon>
        <taxon>Dorylaimia</taxon>
        <taxon>Trichinellida</taxon>
        <taxon>Trichuridae</taxon>
        <taxon>Trichuris</taxon>
    </lineage>
</organism>
<dbReference type="InterPro" id="IPR014001">
    <property type="entry name" value="Helicase_ATP-bd"/>
</dbReference>
<evidence type="ECO:0000256" key="15">
    <source>
        <dbReference type="ARBA" id="ARBA00032823"/>
    </source>
</evidence>